<reference evidence="1" key="1">
    <citation type="submission" date="2018-09" db="EMBL/GenBank/DDBJ databases">
        <title>A genomic encyclopedia of anaerobic methanotrophic archaea.</title>
        <authorList>
            <person name="Skennerton C.T."/>
            <person name="Chadwick G.L."/>
            <person name="Laso-Perez R."/>
            <person name="Leu A.O."/>
            <person name="Speth D.R."/>
            <person name="Yu H."/>
            <person name="Morgan-Lang C."/>
            <person name="Hatzenpichler R."/>
            <person name="Goudeau D."/>
            <person name="Malmstrom R."/>
            <person name="Woyke T."/>
            <person name="Hallam S."/>
            <person name="Tyson G.W."/>
            <person name="Wegener G."/>
            <person name="Boetius A."/>
            <person name="Orphan V.J."/>
        </authorList>
    </citation>
    <scope>NUCLEOTIDE SEQUENCE</scope>
    <source>
        <strain evidence="1">CONS3730D10UFb2</strain>
    </source>
</reference>
<evidence type="ECO:0000313" key="2">
    <source>
        <dbReference type="Proteomes" id="UP000315423"/>
    </source>
</evidence>
<evidence type="ECO:0000313" key="1">
    <source>
        <dbReference type="EMBL" id="TKY91886.1"/>
    </source>
</evidence>
<accession>A0AC61SB23</accession>
<protein>
    <submittedName>
        <fullName evidence="1">Uncharacterized protein</fullName>
    </submittedName>
</protein>
<dbReference type="Proteomes" id="UP000315423">
    <property type="component" value="Unassembled WGS sequence"/>
</dbReference>
<name>A0AC61SB23_9EURY</name>
<gene>
    <name evidence="1" type="ORF">C5S46_03505</name>
</gene>
<organism evidence="1 2">
    <name type="scientific">Candidatus Methanomarinus sp</name>
    <dbReference type="NCBI Taxonomy" id="3386244"/>
    <lineage>
        <taxon>Archaea</taxon>
        <taxon>Methanobacteriati</taxon>
        <taxon>Methanobacteriota</taxon>
        <taxon>Stenosarchaea group</taxon>
        <taxon>Methanomicrobia</taxon>
        <taxon>Methanosarcinales</taxon>
        <taxon>ANME-2 cluster</taxon>
        <taxon>Candidatus Methanocomedenaceae</taxon>
        <taxon>Candidatus Methanomarinus</taxon>
    </lineage>
</organism>
<feature type="non-terminal residue" evidence="1">
    <location>
        <position position="1"/>
    </location>
</feature>
<proteinExistence type="predicted"/>
<dbReference type="EMBL" id="QYBA01000114">
    <property type="protein sequence ID" value="TKY91886.1"/>
    <property type="molecule type" value="Genomic_DNA"/>
</dbReference>
<comment type="caution">
    <text evidence="1">The sequence shown here is derived from an EMBL/GenBank/DDBJ whole genome shotgun (WGS) entry which is preliminary data.</text>
</comment>
<sequence length="1177" mass="128368">GIFDAVLSDDGVPVKNETIKSVWYDSIKPLTFQWKPNTTGIHNLKITVDTNNRINERYENNNEISHRIEVVLPDLYPFSLDCPAKIYVNASNTLTATIHGKTDEDFNITFKADGEVIDERVINGIDHDTNMTFEWRPSHTGKITLELIVDENKMLKESIETNNILSSSANVVFPDLFPTAMQSTLAYVNATNMINISVRGTAECFSVSLFESGAAVGNVSNITCYGSTNVSIPWKPDRTGNHTLQAVIDPYNNIRETDEANNNITQECEVILPDIIPVNITPYIIFINETNSIIVTVNGTAEGFNATLFANNTCIDKKVDLNTYNNTIEFEWTPKYPGNHNLTVFLDPDNDIIETNETNNNLSVNVITANRIGLELLFPLGGEILTGFCNITWNASYDQPVMIDLVYSANNGYTWNIIAENITNNGSYEWDTRDVIDSKYMILIIARYANITQEDNSDLFFVYNKKSASNWGEFHSNAGFSLSETPDTCETAWISDDIGAESSSSLIVADGKIFVYCAGWQKDYSDYTYLVALNESDGEVLWGTRIAPRKYFSWATPTYNDGRVYVSSGDGVYCIDATKEDRGHVLWEYIFPDGGGSVNGGPAVANGKVYVGSWGGGHYYCLDAKKGTMIWKFKINDNSQSVPAIAYGRVYFGDFSGNSKAYCVDMDDAYEFWNTSIDWNACGSFTVADGAVYFTTFNFDGPGCAYALDAGNGTQIWKNNIISTDSTPAFYAPSGSTRSYVYVSSGSNAYKIYCFNIKNGETVWTVDGLGHWTNSPAVSVDKKVFVGKKGGGGGMISGYSGLYCLDALTGDEIWHSDIGGSSPAIANGKVYTIAGTRVVAFGSSTPHDIVVENIFVPRIINAGIETNITALIGNIGTSDIQESFTVTLTHKSILIDEIAISSLEAGNSINISFNWTPPEIGNYRLLVTADTDDTVSELDSINNILRKDVTVGGMADLVVTAIEAPYVSPVGSDINITVYVENTGLYTNMSFNVGLMINGEVEGNKTITLTDNKASVLFNWTSEKTGLHVLKCTADVSGIIDEADETNNIMIKKIKVLDNSTLGLGPGYEGGTGGGSGGGIGAGDSEGDTGEAGVGGMPKPDEGSESILDKMETISGYLFTDSTSGQSGGGGTIPLLLVIFLIIMLVLLYHGHRSERRLLDEARDYIGPYKRFFKKKK</sequence>